<dbReference type="Pfam" id="PF03544">
    <property type="entry name" value="TonB_C"/>
    <property type="match status" value="1"/>
</dbReference>
<keyword evidence="14" id="KW-1185">Reference proteome</keyword>
<dbReference type="Gene3D" id="3.30.1150.10">
    <property type="match status" value="1"/>
</dbReference>
<proteinExistence type="inferred from homology"/>
<dbReference type="GO" id="GO:0015031">
    <property type="term" value="P:protein transport"/>
    <property type="evidence" value="ECO:0007669"/>
    <property type="project" value="UniProtKB-KW"/>
</dbReference>
<keyword evidence="7" id="KW-0653">Protein transport</keyword>
<dbReference type="SUPFAM" id="SSF74653">
    <property type="entry name" value="TolA/TonB C-terminal domain"/>
    <property type="match status" value="1"/>
</dbReference>
<evidence type="ECO:0000256" key="7">
    <source>
        <dbReference type="ARBA" id="ARBA00022927"/>
    </source>
</evidence>
<dbReference type="AlphaFoldDB" id="A0A1H4EP53"/>
<protein>
    <submittedName>
        <fullName evidence="13">Outer membrane transport energization protein TonB</fullName>
    </submittedName>
</protein>
<keyword evidence="3" id="KW-0813">Transport</keyword>
<evidence type="ECO:0000256" key="4">
    <source>
        <dbReference type="ARBA" id="ARBA00022475"/>
    </source>
</evidence>
<evidence type="ECO:0000256" key="6">
    <source>
        <dbReference type="ARBA" id="ARBA00022692"/>
    </source>
</evidence>
<evidence type="ECO:0000256" key="1">
    <source>
        <dbReference type="ARBA" id="ARBA00004383"/>
    </source>
</evidence>
<evidence type="ECO:0000256" key="3">
    <source>
        <dbReference type="ARBA" id="ARBA00022448"/>
    </source>
</evidence>
<dbReference type="InterPro" id="IPR006260">
    <property type="entry name" value="TonB/TolA_C"/>
</dbReference>
<keyword evidence="4" id="KW-1003">Cell membrane</keyword>
<feature type="transmembrane region" description="Helical" evidence="11">
    <location>
        <begin position="30"/>
        <end position="51"/>
    </location>
</feature>
<evidence type="ECO:0000256" key="8">
    <source>
        <dbReference type="ARBA" id="ARBA00022989"/>
    </source>
</evidence>
<evidence type="ECO:0000256" key="9">
    <source>
        <dbReference type="ARBA" id="ARBA00023136"/>
    </source>
</evidence>
<feature type="region of interest" description="Disordered" evidence="10">
    <location>
        <begin position="81"/>
        <end position="157"/>
    </location>
</feature>
<dbReference type="PANTHER" id="PTHR33446">
    <property type="entry name" value="PROTEIN TONB-RELATED"/>
    <property type="match status" value="1"/>
</dbReference>
<evidence type="ECO:0000313" key="13">
    <source>
        <dbReference type="EMBL" id="SEA86791.1"/>
    </source>
</evidence>
<dbReference type="EMBL" id="FNRQ01000003">
    <property type="protein sequence ID" value="SEA86791.1"/>
    <property type="molecule type" value="Genomic_DNA"/>
</dbReference>
<dbReference type="Proteomes" id="UP000198638">
    <property type="component" value="Unassembled WGS sequence"/>
</dbReference>
<dbReference type="GO" id="GO:0031992">
    <property type="term" value="F:energy transducer activity"/>
    <property type="evidence" value="ECO:0007669"/>
    <property type="project" value="TreeGrafter"/>
</dbReference>
<evidence type="ECO:0000256" key="10">
    <source>
        <dbReference type="SAM" id="MobiDB-lite"/>
    </source>
</evidence>
<dbReference type="PROSITE" id="PS52015">
    <property type="entry name" value="TONB_CTD"/>
    <property type="match status" value="1"/>
</dbReference>
<keyword evidence="9 11" id="KW-0472">Membrane</keyword>
<dbReference type="InterPro" id="IPR037682">
    <property type="entry name" value="TonB_C"/>
</dbReference>
<dbReference type="NCBIfam" id="TIGR01352">
    <property type="entry name" value="tonB_Cterm"/>
    <property type="match status" value="1"/>
</dbReference>
<accession>A0A1H4EP53</accession>
<evidence type="ECO:0000313" key="14">
    <source>
        <dbReference type="Proteomes" id="UP000198638"/>
    </source>
</evidence>
<evidence type="ECO:0000259" key="12">
    <source>
        <dbReference type="PROSITE" id="PS52015"/>
    </source>
</evidence>
<feature type="compositionally biased region" description="Pro residues" evidence="10">
    <location>
        <begin position="85"/>
        <end position="96"/>
    </location>
</feature>
<organism evidence="13 14">
    <name type="scientific">Paraburkholderia sartisoli</name>
    <dbReference type="NCBI Taxonomy" id="83784"/>
    <lineage>
        <taxon>Bacteria</taxon>
        <taxon>Pseudomonadati</taxon>
        <taxon>Pseudomonadota</taxon>
        <taxon>Betaproteobacteria</taxon>
        <taxon>Burkholderiales</taxon>
        <taxon>Burkholderiaceae</taxon>
        <taxon>Paraburkholderia</taxon>
    </lineage>
</organism>
<evidence type="ECO:0000256" key="2">
    <source>
        <dbReference type="ARBA" id="ARBA00006555"/>
    </source>
</evidence>
<dbReference type="GO" id="GO:0055085">
    <property type="term" value="P:transmembrane transport"/>
    <property type="evidence" value="ECO:0007669"/>
    <property type="project" value="InterPro"/>
</dbReference>
<comment type="similarity">
    <text evidence="2">Belongs to the TonB family.</text>
</comment>
<evidence type="ECO:0000256" key="5">
    <source>
        <dbReference type="ARBA" id="ARBA00022519"/>
    </source>
</evidence>
<keyword evidence="8 11" id="KW-1133">Transmembrane helix</keyword>
<dbReference type="GO" id="GO:0098797">
    <property type="term" value="C:plasma membrane protein complex"/>
    <property type="evidence" value="ECO:0007669"/>
    <property type="project" value="TreeGrafter"/>
</dbReference>
<reference evidence="14" key="1">
    <citation type="submission" date="2016-10" db="EMBL/GenBank/DDBJ databases">
        <authorList>
            <person name="Varghese N."/>
            <person name="Submissions S."/>
        </authorList>
    </citation>
    <scope>NUCLEOTIDE SEQUENCE [LARGE SCALE GENOMIC DNA]</scope>
    <source>
        <strain evidence="14">LMG 24000</strain>
    </source>
</reference>
<feature type="compositionally biased region" description="Pro residues" evidence="10">
    <location>
        <begin position="129"/>
        <end position="144"/>
    </location>
</feature>
<evidence type="ECO:0000256" key="11">
    <source>
        <dbReference type="SAM" id="Phobius"/>
    </source>
</evidence>
<dbReference type="InterPro" id="IPR051045">
    <property type="entry name" value="TonB-dependent_transducer"/>
</dbReference>
<keyword evidence="5" id="KW-0997">Cell inner membrane</keyword>
<keyword evidence="6 11" id="KW-0812">Transmembrane</keyword>
<sequence length="254" mass="26205">MPSGSANMQASYNLPAGLSPTRSARFSPRVVTATAIVVGVHAALLVAVLIARDEPVPRALESRTITAELLSPAPVAAPVAIQSVPTPPQPTPPVPHLKPKVQPRPVSKPAPTPLPEATAPSQHEIATPQPAPPAPAAPATPAPAPAEAAAPATGKPTMALSAPKNVAHLDCSIAQPDYPVLSKRRNETGTAMVKFVVGLTGKIENIELKKSSGFGRLDDAALAAMRGSSCKPYIENGEAIRATYTQPFSFSLTD</sequence>
<name>A0A1H4EP53_9BURK</name>
<feature type="domain" description="TonB C-terminal" evidence="12">
    <location>
        <begin position="163"/>
        <end position="254"/>
    </location>
</feature>
<dbReference type="STRING" id="83784.SAMN05192564_103506"/>
<gene>
    <name evidence="13" type="ORF">SAMN05192564_103506</name>
</gene>
<comment type="subcellular location">
    <subcellularLocation>
        <location evidence="1">Cell inner membrane</location>
        <topology evidence="1">Single-pass membrane protein</topology>
        <orientation evidence="1">Periplasmic side</orientation>
    </subcellularLocation>
</comment>
<dbReference type="PANTHER" id="PTHR33446:SF2">
    <property type="entry name" value="PROTEIN TONB"/>
    <property type="match status" value="1"/>
</dbReference>